<dbReference type="Proteomes" id="UP000193144">
    <property type="component" value="Unassembled WGS sequence"/>
</dbReference>
<feature type="compositionally biased region" description="Basic and acidic residues" evidence="1">
    <location>
        <begin position="67"/>
        <end position="99"/>
    </location>
</feature>
<feature type="compositionally biased region" description="Low complexity" evidence="1">
    <location>
        <begin position="222"/>
        <end position="236"/>
    </location>
</feature>
<feature type="region of interest" description="Disordered" evidence="1">
    <location>
        <begin position="35"/>
        <end position="404"/>
    </location>
</feature>
<comment type="caution">
    <text evidence="2">The sequence shown here is derived from an EMBL/GenBank/DDBJ whole genome shotgun (WGS) entry which is preliminary data.</text>
</comment>
<accession>A0A1Y1ZF89</accession>
<feature type="compositionally biased region" description="Low complexity" evidence="1">
    <location>
        <begin position="49"/>
        <end position="59"/>
    </location>
</feature>
<sequence length="404" mass="45849">MYRGPSSGGRSKATPSTQCQKCLQRGHYSYECKASAQERPYKSRPSRTQQLLNPQLKPKLMTEVPDDLQKKKGVADALLAKKEEERGRKSDRGDADSRGPSRKRSRSVSTDSVSTVSTNLSRPQSRSPVRSERNGKSSLRGGYSLGKRPRRSPSSDSYRSGSSHGMKRITERNSRRRLSSFSPGERGRRRNRSSSSSMDTAEHGSRRKGDRRLRPRSRSDSRVPLSRLSISRSLSRSPRRGRVARKDRSRDSRMDTSGDHIAPPRVVRRTVSRDNRRGRSPSRRSKSRSVEREWRAVPPARRRSLSKSRSRSPARFRNGRVSRSRSRSPFRRPGSRSPPRNAYRAWEGRGRGGRFDGGRSFQDRREEPNITNNALPAPPPQRERSLSPYSKRVAMTQAMISGGR</sequence>
<reference evidence="2 3" key="1">
    <citation type="submission" date="2016-07" db="EMBL/GenBank/DDBJ databases">
        <title>Pervasive Adenine N6-methylation of Active Genes in Fungi.</title>
        <authorList>
            <consortium name="DOE Joint Genome Institute"/>
            <person name="Mondo S.J."/>
            <person name="Dannebaum R.O."/>
            <person name="Kuo R.C."/>
            <person name="Labutti K."/>
            <person name="Haridas S."/>
            <person name="Kuo A."/>
            <person name="Salamov A."/>
            <person name="Ahrendt S.R."/>
            <person name="Lipzen A."/>
            <person name="Sullivan W."/>
            <person name="Andreopoulos W.B."/>
            <person name="Clum A."/>
            <person name="Lindquist E."/>
            <person name="Daum C."/>
            <person name="Ramamoorthy G.K."/>
            <person name="Gryganskyi A."/>
            <person name="Culley D."/>
            <person name="Magnuson J.K."/>
            <person name="James T.Y."/>
            <person name="O'Malley M.A."/>
            <person name="Stajich J.E."/>
            <person name="Spatafora J.W."/>
            <person name="Visel A."/>
            <person name="Grigoriev I.V."/>
        </authorList>
    </citation>
    <scope>NUCLEOTIDE SEQUENCE [LARGE SCALE GENOMIC DNA]</scope>
    <source>
        <strain evidence="2 3">CBS 115471</strain>
    </source>
</reference>
<evidence type="ECO:0000313" key="2">
    <source>
        <dbReference type="EMBL" id="ORY08921.1"/>
    </source>
</evidence>
<protein>
    <submittedName>
        <fullName evidence="2">Zinc knuckle-domain-containing protein</fullName>
    </submittedName>
</protein>
<dbReference type="OrthoDB" id="437973at2759"/>
<dbReference type="Pfam" id="PF13917">
    <property type="entry name" value="zf-CCHC_3"/>
    <property type="match status" value="1"/>
</dbReference>
<feature type="compositionally biased region" description="Basic residues" evidence="1">
    <location>
        <begin position="278"/>
        <end position="287"/>
    </location>
</feature>
<gene>
    <name evidence="2" type="ORF">BCR34DRAFT_386066</name>
</gene>
<keyword evidence="3" id="KW-1185">Reference proteome</keyword>
<name>A0A1Y1ZF89_9PLEO</name>
<proteinExistence type="predicted"/>
<organism evidence="2 3">
    <name type="scientific">Clohesyomyces aquaticus</name>
    <dbReference type="NCBI Taxonomy" id="1231657"/>
    <lineage>
        <taxon>Eukaryota</taxon>
        <taxon>Fungi</taxon>
        <taxon>Dikarya</taxon>
        <taxon>Ascomycota</taxon>
        <taxon>Pezizomycotina</taxon>
        <taxon>Dothideomycetes</taxon>
        <taxon>Pleosporomycetidae</taxon>
        <taxon>Pleosporales</taxon>
        <taxon>Lindgomycetaceae</taxon>
        <taxon>Clohesyomyces</taxon>
    </lineage>
</organism>
<evidence type="ECO:0000256" key="1">
    <source>
        <dbReference type="SAM" id="MobiDB-lite"/>
    </source>
</evidence>
<feature type="compositionally biased region" description="Low complexity" evidence="1">
    <location>
        <begin position="152"/>
        <end position="163"/>
    </location>
</feature>
<feature type="compositionally biased region" description="Polar residues" evidence="1">
    <location>
        <begin position="119"/>
        <end position="128"/>
    </location>
</feature>
<feature type="compositionally biased region" description="Basic and acidic residues" evidence="1">
    <location>
        <begin position="346"/>
        <end position="368"/>
    </location>
</feature>
<dbReference type="AlphaFoldDB" id="A0A1Y1ZF89"/>
<dbReference type="EMBL" id="MCFA01000093">
    <property type="protein sequence ID" value="ORY08921.1"/>
    <property type="molecule type" value="Genomic_DNA"/>
</dbReference>
<feature type="compositionally biased region" description="Basic residues" evidence="1">
    <location>
        <begin position="205"/>
        <end position="216"/>
    </location>
</feature>
<feature type="compositionally biased region" description="Low complexity" evidence="1">
    <location>
        <begin position="107"/>
        <end position="118"/>
    </location>
</feature>
<evidence type="ECO:0000313" key="3">
    <source>
        <dbReference type="Proteomes" id="UP000193144"/>
    </source>
</evidence>
<feature type="compositionally biased region" description="Basic and acidic residues" evidence="1">
    <location>
        <begin position="244"/>
        <end position="258"/>
    </location>
</feature>
<feature type="compositionally biased region" description="Basic residues" evidence="1">
    <location>
        <begin position="300"/>
        <end position="334"/>
    </location>
</feature>